<evidence type="ECO:0000256" key="2">
    <source>
        <dbReference type="SAM" id="Coils"/>
    </source>
</evidence>
<evidence type="ECO:0008006" key="5">
    <source>
        <dbReference type="Google" id="ProtNLM"/>
    </source>
</evidence>
<organism evidence="3 4">
    <name type="scientific">Thiolapillus brandeum</name>
    <dbReference type="NCBI Taxonomy" id="1076588"/>
    <lineage>
        <taxon>Bacteria</taxon>
        <taxon>Pseudomonadati</taxon>
        <taxon>Pseudomonadota</taxon>
        <taxon>Gammaproteobacteria</taxon>
        <taxon>Chromatiales</taxon>
        <taxon>Sedimenticolaceae</taxon>
        <taxon>Thiolapillus</taxon>
    </lineage>
</organism>
<dbReference type="Pfam" id="PF10087">
    <property type="entry name" value="DUF2325"/>
    <property type="match status" value="1"/>
</dbReference>
<name>A0A7U6GHL4_9GAMM</name>
<comment type="similarity">
    <text evidence="1">Belongs to the UPF0751 family.</text>
</comment>
<evidence type="ECO:0000313" key="3">
    <source>
        <dbReference type="EMBL" id="BAO43753.1"/>
    </source>
</evidence>
<keyword evidence="4" id="KW-1185">Reference proteome</keyword>
<feature type="coiled-coil region" evidence="2">
    <location>
        <begin position="158"/>
        <end position="288"/>
    </location>
</feature>
<reference evidence="3 4" key="1">
    <citation type="journal article" date="2014" name="PLoS ONE">
        <title>Physiological and genomic features of a novel sulfur-oxidizing gammaproteobacterium belonging to a previously uncultivated symbiotic lineage isolated from a hydrothermal vent.</title>
        <authorList>
            <person name="Nunoura T."/>
            <person name="Takaki Y."/>
            <person name="Kazama H."/>
            <person name="Kakuta J."/>
            <person name="Shimamura S."/>
            <person name="Makita H."/>
            <person name="Hirai M."/>
            <person name="Miyazaki M."/>
            <person name="Takai K."/>
        </authorList>
    </citation>
    <scope>NUCLEOTIDE SEQUENCE [LARGE SCALE GENOMIC DNA]</scope>
    <source>
        <strain evidence="3 4">Hiromi1</strain>
    </source>
</reference>
<dbReference type="KEGG" id="tbn:TBH_C0818"/>
<dbReference type="EMBL" id="AP012273">
    <property type="protein sequence ID" value="BAO43753.1"/>
    <property type="molecule type" value="Genomic_DNA"/>
</dbReference>
<dbReference type="AlphaFoldDB" id="A0A7U6GHL4"/>
<keyword evidence="2" id="KW-0175">Coiled coil</keyword>
<dbReference type="Proteomes" id="UP000031631">
    <property type="component" value="Chromosome"/>
</dbReference>
<evidence type="ECO:0000313" key="4">
    <source>
        <dbReference type="Proteomes" id="UP000031631"/>
    </source>
</evidence>
<dbReference type="InterPro" id="IPR016772">
    <property type="entry name" value="UCP020408"/>
</dbReference>
<proteinExistence type="inferred from homology"/>
<accession>A0A7U6GHL4</accession>
<dbReference type="Gene3D" id="1.10.287.1490">
    <property type="match status" value="1"/>
</dbReference>
<evidence type="ECO:0000256" key="1">
    <source>
        <dbReference type="ARBA" id="ARBA00007189"/>
    </source>
</evidence>
<gene>
    <name evidence="3" type="ORF">TBH_C0818</name>
</gene>
<protein>
    <recommendedName>
        <fullName evidence="5">DUF2325 domain-containing protein</fullName>
    </recommendedName>
</protein>
<sequence length="410" mass="47432">MAGNIWTVNMNRQPIRRKIWQLEPRFHCSVVGTCLDLDELRKLGRKMQIPGKTLRDDYRLHSTFVGLVGESSGAAKLLNKFLDRKYITTIKRFNAAQDSRSLLALWNDARNRGDVSAAFWALITHPQATESLLIDVYGQVHMLSHLSGASVRVDMERFNHLKNEVPRLKRQVRQMAKELEDGQIKLRHARQQQDSLHQENARLRTTIEQLNATINRLEKKHDIRVLKEDNEKLQTKARKHQQQNQQLHIQIDKWKKRAITYRNERDELRADQQQLELQQQAMERSLEEWLSPDCASCDNHAQCDGRLDLCNRCILYVGGRNRQCAHFKALVEQHNGQFIHHDGGLEQSPHHLSSLLSRADAVFCPLDCISHGAFNRIRQDCKRHDKPLQLLTQSSLAAFARGLNEIASNP</sequence>